<dbReference type="PROSITE" id="PS51677">
    <property type="entry name" value="NODB"/>
    <property type="match status" value="1"/>
</dbReference>
<dbReference type="SUPFAM" id="SSF88713">
    <property type="entry name" value="Glycoside hydrolase/deacetylase"/>
    <property type="match status" value="1"/>
</dbReference>
<dbReference type="RefSeq" id="WP_110074203.1">
    <property type="nucleotide sequence ID" value="NZ_CM009896.1"/>
</dbReference>
<dbReference type="Gene3D" id="3.40.50.720">
    <property type="entry name" value="NAD(P)-binding Rossmann-like Domain"/>
    <property type="match status" value="1"/>
</dbReference>
<dbReference type="AlphaFoldDB" id="A0A317G7E0"/>
<dbReference type="GO" id="GO:0016810">
    <property type="term" value="F:hydrolase activity, acting on carbon-nitrogen (but not peptide) bonds"/>
    <property type="evidence" value="ECO:0007669"/>
    <property type="project" value="InterPro"/>
</dbReference>
<evidence type="ECO:0000256" key="1">
    <source>
        <dbReference type="ARBA" id="ARBA00004613"/>
    </source>
</evidence>
<dbReference type="CDD" id="cd10918">
    <property type="entry name" value="CE4_NodB_like_5s_6s"/>
    <property type="match status" value="1"/>
</dbReference>
<accession>A0A317G7E0</accession>
<keyword evidence="2" id="KW-0732">Signal</keyword>
<evidence type="ECO:0000256" key="2">
    <source>
        <dbReference type="ARBA" id="ARBA00022729"/>
    </source>
</evidence>
<proteinExistence type="predicted"/>
<dbReference type="Proteomes" id="UP000245488">
    <property type="component" value="Chromosome"/>
</dbReference>
<comment type="subcellular location">
    <subcellularLocation>
        <location evidence="1">Secreted</location>
    </subcellularLocation>
</comment>
<feature type="domain" description="NodB homology" evidence="3">
    <location>
        <begin position="176"/>
        <end position="421"/>
    </location>
</feature>
<dbReference type="GO" id="GO:0005576">
    <property type="term" value="C:extracellular region"/>
    <property type="evidence" value="ECO:0007669"/>
    <property type="project" value="UniProtKB-SubCell"/>
</dbReference>
<dbReference type="PANTHER" id="PTHR34216">
    <property type="match status" value="1"/>
</dbReference>
<organism evidence="4 5">
    <name type="scientific">Butyrivibrio fibrisolvens</name>
    <dbReference type="NCBI Taxonomy" id="831"/>
    <lineage>
        <taxon>Bacteria</taxon>
        <taxon>Bacillati</taxon>
        <taxon>Bacillota</taxon>
        <taxon>Clostridia</taxon>
        <taxon>Lachnospirales</taxon>
        <taxon>Lachnospiraceae</taxon>
        <taxon>Butyrivibrio</taxon>
    </lineage>
</organism>
<dbReference type="GO" id="GO:0005975">
    <property type="term" value="P:carbohydrate metabolic process"/>
    <property type="evidence" value="ECO:0007669"/>
    <property type="project" value="InterPro"/>
</dbReference>
<sequence length="421" mass="48883">MTIRNVINFCGRYSKIYCFGAGKYGKMVCNYLKENRVEIDAFVVSDKKHIEKTEILGVKVISIDCLHNVTKNEIGILVAINSELYESEVKSILSDKGIEDYLYISEQLIEEIDSCSSYDIIYPETRLAILYHRVTVKENDIWGLAISPELFDKQIQYLKENYDLVTFNDYNQKGNPCITITFDDGYADNYWNALPILEKYKVPAIIFVCTGNLNTNKEFWWDQLEACVFDNDKCPVSFELENASYECHDFFTKRNTCISIREKILAMNEEKREAFLLDLFRATEYVVNNRIGNRSLTYDELKMVDNSEFVTIGGHTVSHTRLSIETYDEQYVDISDSKEKIESVVGHKIDSFSFPFGEQTDYDTNTIDIALQCGFNKIIAVDQRYKDGKYKAYNEGRLVVQIDHKDPDPMRSFRRSIFMNI</sequence>
<evidence type="ECO:0000313" key="4">
    <source>
        <dbReference type="EMBL" id="PWT29266.1"/>
    </source>
</evidence>
<evidence type="ECO:0000313" key="5">
    <source>
        <dbReference type="Proteomes" id="UP000245488"/>
    </source>
</evidence>
<keyword evidence="5" id="KW-1185">Reference proteome</keyword>
<gene>
    <name evidence="4" type="ORF">CPT75_20260</name>
</gene>
<comment type="caution">
    <text evidence="4">The sequence shown here is derived from an EMBL/GenBank/DDBJ whole genome shotgun (WGS) entry which is preliminary data.</text>
</comment>
<dbReference type="Pfam" id="PF01522">
    <property type="entry name" value="Polysacc_deac_1"/>
    <property type="match status" value="2"/>
</dbReference>
<dbReference type="Gene3D" id="3.20.20.370">
    <property type="entry name" value="Glycoside hydrolase/deacetylase"/>
    <property type="match status" value="1"/>
</dbReference>
<dbReference type="InterPro" id="IPR051398">
    <property type="entry name" value="Polysacch_Deacetylase"/>
</dbReference>
<dbReference type="PANTHER" id="PTHR34216:SF3">
    <property type="entry name" value="POLY-BETA-1,6-N-ACETYL-D-GLUCOSAMINE N-DEACETYLASE"/>
    <property type="match status" value="1"/>
</dbReference>
<dbReference type="EMBL" id="NXNG01000001">
    <property type="protein sequence ID" value="PWT29266.1"/>
    <property type="molecule type" value="Genomic_DNA"/>
</dbReference>
<reference evidence="4 5" key="1">
    <citation type="submission" date="2017-09" db="EMBL/GenBank/DDBJ databases">
        <title>High-quality draft genome sequence of Butyrivibrio fibrisolvens INBov1, isolated from cow rumen.</title>
        <authorList>
            <person name="Rodriguez Hernaez J."/>
            <person name="Rivarola M."/>
            <person name="Paniego N."/>
            <person name="Cravero S."/>
            <person name="Ceron Cucchi M."/>
            <person name="Martinez M.C."/>
        </authorList>
    </citation>
    <scope>NUCLEOTIDE SEQUENCE [LARGE SCALE GENOMIC DNA]</scope>
    <source>
        <strain evidence="4 5">INBov1</strain>
    </source>
</reference>
<dbReference type="InterPro" id="IPR011330">
    <property type="entry name" value="Glyco_hydro/deAcase_b/a-brl"/>
</dbReference>
<protein>
    <recommendedName>
        <fullName evidence="3">NodB homology domain-containing protein</fullName>
    </recommendedName>
</protein>
<name>A0A317G7E0_BUTFI</name>
<dbReference type="InterPro" id="IPR002509">
    <property type="entry name" value="NODB_dom"/>
</dbReference>
<evidence type="ECO:0000259" key="3">
    <source>
        <dbReference type="PROSITE" id="PS51677"/>
    </source>
</evidence>